<accession>A0ABR0H9A2</accession>
<dbReference type="EMBL" id="JAFFHB010000007">
    <property type="protein sequence ID" value="KAK4664484.1"/>
    <property type="molecule type" value="Genomic_DNA"/>
</dbReference>
<organism evidence="2 3">
    <name type="scientific">Podospora pseudopauciseta</name>
    <dbReference type="NCBI Taxonomy" id="2093780"/>
    <lineage>
        <taxon>Eukaryota</taxon>
        <taxon>Fungi</taxon>
        <taxon>Dikarya</taxon>
        <taxon>Ascomycota</taxon>
        <taxon>Pezizomycotina</taxon>
        <taxon>Sordariomycetes</taxon>
        <taxon>Sordariomycetidae</taxon>
        <taxon>Sordariales</taxon>
        <taxon>Podosporaceae</taxon>
        <taxon>Podospora</taxon>
    </lineage>
</organism>
<feature type="compositionally biased region" description="Polar residues" evidence="1">
    <location>
        <begin position="123"/>
        <end position="132"/>
    </location>
</feature>
<reference evidence="2 3" key="1">
    <citation type="journal article" date="2023" name="bioRxiv">
        <title>High-quality genome assemblies of four members of thePodospora anserinaspecies complex.</title>
        <authorList>
            <person name="Ament-Velasquez S.L."/>
            <person name="Vogan A.A."/>
            <person name="Wallerman O."/>
            <person name="Hartmann F."/>
            <person name="Gautier V."/>
            <person name="Silar P."/>
            <person name="Giraud T."/>
            <person name="Johannesson H."/>
        </authorList>
    </citation>
    <scope>NUCLEOTIDE SEQUENCE [LARGE SCALE GENOMIC DNA]</scope>
    <source>
        <strain evidence="2 3">CBS 411.78</strain>
    </source>
</reference>
<keyword evidence="3" id="KW-1185">Reference proteome</keyword>
<protein>
    <submittedName>
        <fullName evidence="2">Uncharacterized protein</fullName>
    </submittedName>
</protein>
<dbReference type="GeneID" id="87926386"/>
<evidence type="ECO:0000313" key="2">
    <source>
        <dbReference type="EMBL" id="KAK4664484.1"/>
    </source>
</evidence>
<gene>
    <name evidence="2" type="ORF">QC763_0086470</name>
</gene>
<feature type="region of interest" description="Disordered" evidence="1">
    <location>
        <begin position="104"/>
        <end position="132"/>
    </location>
</feature>
<proteinExistence type="predicted"/>
<evidence type="ECO:0000256" key="1">
    <source>
        <dbReference type="SAM" id="MobiDB-lite"/>
    </source>
</evidence>
<evidence type="ECO:0000313" key="3">
    <source>
        <dbReference type="Proteomes" id="UP001326199"/>
    </source>
</evidence>
<dbReference type="RefSeq" id="XP_062764450.1">
    <property type="nucleotide sequence ID" value="XM_062906195.1"/>
</dbReference>
<name>A0ABR0H9A2_9PEZI</name>
<comment type="caution">
    <text evidence="2">The sequence shown here is derived from an EMBL/GenBank/DDBJ whole genome shotgun (WGS) entry which is preliminary data.</text>
</comment>
<dbReference type="Proteomes" id="UP001326199">
    <property type="component" value="Unassembled WGS sequence"/>
</dbReference>
<sequence length="132" mass="14444">MNPARLALCPIEDLDCPQPAIINPTPVLTCPLARLTWLCCVVLWLPTRWPDSFSQSSLSSPRHNRRSINVSPRPNCACLTTLSVIPPFLVRPPNPNPKLQIHTDAASFAARPRPVGRPPITTTPPSVSLLLS</sequence>